<evidence type="ECO:0000313" key="5">
    <source>
        <dbReference type="Proteomes" id="UP000191522"/>
    </source>
</evidence>
<feature type="region of interest" description="Disordered" evidence="1">
    <location>
        <begin position="299"/>
        <end position="341"/>
    </location>
</feature>
<feature type="domain" description="C2H2-domain containing protein second zinc finger" evidence="3">
    <location>
        <begin position="623"/>
        <end position="649"/>
    </location>
</feature>
<dbReference type="AlphaFoldDB" id="A0A1V6PA20"/>
<dbReference type="InterPro" id="IPR019622">
    <property type="entry name" value="Rrn9_dom"/>
</dbReference>
<feature type="compositionally biased region" description="Polar residues" evidence="1">
    <location>
        <begin position="555"/>
        <end position="571"/>
    </location>
</feature>
<dbReference type="OMA" id="WTAWPLK"/>
<dbReference type="Pfam" id="PF10680">
    <property type="entry name" value="RRN9"/>
    <property type="match status" value="1"/>
</dbReference>
<reference evidence="5" key="1">
    <citation type="journal article" date="2017" name="Nat. Microbiol.">
        <title>Global analysis of biosynthetic gene clusters reveals vast potential of secondary metabolite production in Penicillium species.</title>
        <authorList>
            <person name="Nielsen J.C."/>
            <person name="Grijseels S."/>
            <person name="Prigent S."/>
            <person name="Ji B."/>
            <person name="Dainat J."/>
            <person name="Nielsen K.F."/>
            <person name="Frisvad J.C."/>
            <person name="Workman M."/>
            <person name="Nielsen J."/>
        </authorList>
    </citation>
    <scope>NUCLEOTIDE SEQUENCE [LARGE SCALE GENOMIC DNA]</scope>
    <source>
        <strain evidence="5">IBT 11843</strain>
    </source>
</reference>
<feature type="region of interest" description="Disordered" evidence="1">
    <location>
        <begin position="534"/>
        <end position="617"/>
    </location>
</feature>
<organism evidence="4 5">
    <name type="scientific">Penicillium decumbens</name>
    <dbReference type="NCBI Taxonomy" id="69771"/>
    <lineage>
        <taxon>Eukaryota</taxon>
        <taxon>Fungi</taxon>
        <taxon>Dikarya</taxon>
        <taxon>Ascomycota</taxon>
        <taxon>Pezizomycotina</taxon>
        <taxon>Eurotiomycetes</taxon>
        <taxon>Eurotiomycetidae</taxon>
        <taxon>Eurotiales</taxon>
        <taxon>Aspergillaceae</taxon>
        <taxon>Penicillium</taxon>
    </lineage>
</organism>
<keyword evidence="5" id="KW-1185">Reference proteome</keyword>
<feature type="compositionally biased region" description="Low complexity" evidence="1">
    <location>
        <begin position="1"/>
        <end position="13"/>
    </location>
</feature>
<dbReference type="Pfam" id="PF26176">
    <property type="entry name" value="zf_C2H2_17_2"/>
    <property type="match status" value="1"/>
</dbReference>
<feature type="region of interest" description="Disordered" evidence="1">
    <location>
        <begin position="372"/>
        <end position="467"/>
    </location>
</feature>
<evidence type="ECO:0000313" key="4">
    <source>
        <dbReference type="EMBL" id="OQD73592.1"/>
    </source>
</evidence>
<dbReference type="InterPro" id="IPR059095">
    <property type="entry name" value="Znf_C2H2_17_2nd"/>
</dbReference>
<feature type="compositionally biased region" description="Basic residues" evidence="1">
    <location>
        <begin position="401"/>
        <end position="413"/>
    </location>
</feature>
<proteinExistence type="predicted"/>
<name>A0A1V6PA20_PENDC</name>
<evidence type="ECO:0000259" key="3">
    <source>
        <dbReference type="Pfam" id="PF26176"/>
    </source>
</evidence>
<sequence>MSSFSDHNHPSSSQFIPPESAQPYRSLFGGPSSDLGVPPSSLPEPARRSIFGGPAQDVATEPETEAELMDRGSSEGEEDDFDMIMRQQPLDMEYGSSGESFKGSDEEANKPTQKLKSREKKESDGRSTTRSRSRSRSESPTKTVPQPTTYVLDRGLDLPPGVDRPNRWTGNPTTYRRLIGDALATYEGLTTARSRDLAAHLYNSYMVRRESKQNPGELDEDGQEKTTISKRWGAWPLPPSRVPRPNEHMQEWFDDPDTIRMPPDPRPSAELEESIIAVMTRIAKENFLDRDWDYDEIRSNRSRSSADPDAMTDEEDKKADEASSDPSFLQPALQTDDDVSRRQLRPLARNIITRIDSLLTALQRSINYRYDDREASGDSCPGTDDDAAPSRSGGKAASKNGRGRKRVRGRPRQAAKSSGRSRSQRSPAAETEDESMRDTSHSRDRSRNSRASGNEDDNDTDDGIPFNAKLPLRDWSEVMGLASMLGLPRDAVMRASKRCADLFEQDMTFRTFHEGRIEPVGRFEDKSLVYDYCESQSEVDDSDPPPSRKRKKANTRATSQSQRNRSGSREAQGSVPASPPVNMHTIVPGFALSRGTSPERSSPERGTRRLKGKGEHRKADLVCPIKTCSRHVEGFSRTWNLNLHMKRVHPGYQERERSRSRSRSRPEAEGLEVIEID</sequence>
<feature type="compositionally biased region" description="Basic and acidic residues" evidence="1">
    <location>
        <begin position="652"/>
        <end position="668"/>
    </location>
</feature>
<dbReference type="Proteomes" id="UP000191522">
    <property type="component" value="Unassembled WGS sequence"/>
</dbReference>
<gene>
    <name evidence="4" type="ORF">PENDEC_c014G05003</name>
</gene>
<dbReference type="OrthoDB" id="5412288at2759"/>
<accession>A0A1V6PA20</accession>
<feature type="region of interest" description="Disordered" evidence="1">
    <location>
        <begin position="1"/>
        <end position="171"/>
    </location>
</feature>
<feature type="region of interest" description="Disordered" evidence="1">
    <location>
        <begin position="650"/>
        <end position="677"/>
    </location>
</feature>
<feature type="domain" description="Rrn9" evidence="2">
    <location>
        <begin position="189"/>
        <end position="249"/>
    </location>
</feature>
<feature type="compositionally biased region" description="Polar residues" evidence="1">
    <location>
        <begin position="415"/>
        <end position="426"/>
    </location>
</feature>
<protein>
    <submittedName>
        <fullName evidence="4">Uncharacterized protein</fullName>
    </submittedName>
</protein>
<dbReference type="STRING" id="69771.A0A1V6PA20"/>
<feature type="compositionally biased region" description="Polar residues" evidence="1">
    <location>
        <begin position="138"/>
        <end position="149"/>
    </location>
</feature>
<dbReference type="EMBL" id="MDYL01000014">
    <property type="protein sequence ID" value="OQD73592.1"/>
    <property type="molecule type" value="Genomic_DNA"/>
</dbReference>
<feature type="compositionally biased region" description="Basic and acidic residues" evidence="1">
    <location>
        <begin position="434"/>
        <end position="447"/>
    </location>
</feature>
<evidence type="ECO:0000259" key="2">
    <source>
        <dbReference type="Pfam" id="PF10680"/>
    </source>
</evidence>
<evidence type="ECO:0000256" key="1">
    <source>
        <dbReference type="SAM" id="MobiDB-lite"/>
    </source>
</evidence>
<comment type="caution">
    <text evidence="4">The sequence shown here is derived from an EMBL/GenBank/DDBJ whole genome shotgun (WGS) entry which is preliminary data.</text>
</comment>